<evidence type="ECO:0000313" key="4">
    <source>
        <dbReference type="EMBL" id="QDV15433.1"/>
    </source>
</evidence>
<evidence type="ECO:0000256" key="1">
    <source>
        <dbReference type="SAM" id="MobiDB-lite"/>
    </source>
</evidence>
<dbReference type="AlphaFoldDB" id="A0A518FGH1"/>
<protein>
    <submittedName>
        <fullName evidence="4">Methicillin resistance mecR1 protein</fullName>
    </submittedName>
</protein>
<keyword evidence="2" id="KW-0812">Transmembrane</keyword>
<name>A0A518FGH1_9PLAN</name>
<dbReference type="InterPro" id="IPR008756">
    <property type="entry name" value="Peptidase_M56"/>
</dbReference>
<sequence>MAALTLWNPGDHLLVGSLNVLLQVTLVTSVILLLALFVRRQPTTRYGLLCAGLLLILLSPAISSVMQTTGQGLLGVSLQDESVSLNQEAARKTTVVETKETSPPDHRNLADTQKIHRTTVVDGQGLHESEPENSEASFTSLDESSESMAGGPVNQPATIIWIGDILRTVMPGLLLVWLSGSILLLFRLIVGWCRLAFLLRTAQPNTDPVLAIAFARAGQVFPRNRLPVLILSQHVSGPVSTGLFRSCVVFPEQAVGQLSPEQLREIFIHEIAHTIRHDQIVLLFQNLVAALFWFHPLVKVLNRQLTQAREEICDNYVLLSTTNATSYSRTLLTFARSIQTEKLLPGAIGLFGARWKLEQRVAGLLDQNRNRQTRLTRKYILVLVALSMTLATGLTIGTVTIAVAQTKKNSAVDHKKTALTGQSVLIRGTITGPDGTPASGALVAVSGLKTRHGAQTRRELLGEGVTDDSGHYELSLPGNAAENTTSPTLIARTDQSGIAWRKVDLKRNPTTADLKLPPEQLIQVRFVDPEGHPANQLNVDLISIIRSSEYQGYLDPASGIARQGSESKIWPVSLKTDERGILTLKYIAPENGVYLETHGTERFAPQELTLNSGFPEKRGENDGTYRSLVRNNIKPGEVTTITLAPTQFFEGTVLLGESGKPAADARISIWASQQEQFGSMVAVESRTDTAGRFRLNPKPGVRFGIIAYPPKGTPYQAKELKDLRWKPGTASKNIQIKLGKVVLARGTVIDARTGKPLAGASVQYEPESARNKNDSDDIITGWQGIQKTDSEGKFSIPVLPGPGTLLFHAASRNYILQERDSQKLYSGKPGGARIYAHAFQSIDPTADQPLQPMKIKLEPGQTVSGTLVDEQGKPIKHALMISRLKILPTSPDWRGWPDEVFNGTFELQGLRPGVEYPVFFLDPQHQLGAAARISTRNNSRRIILKPCGSAQASYVDPEGKPISGKSIGSLYLVVTPGAPRYDLQASRRGELWADEALTANLDRVNYHGAKSMTTNTQGKITFPALIPGAIYRCTTIVDGRPQTVDEFVVQPEKLHDIGNVEVHLKE</sequence>
<dbReference type="RefSeq" id="WP_145453433.1">
    <property type="nucleotide sequence ID" value="NZ_CP036317.1"/>
</dbReference>
<evidence type="ECO:0000256" key="2">
    <source>
        <dbReference type="SAM" id="Phobius"/>
    </source>
</evidence>
<dbReference type="PANTHER" id="PTHR34978">
    <property type="entry name" value="POSSIBLE SENSOR-TRANSDUCER PROTEIN BLAR"/>
    <property type="match status" value="1"/>
</dbReference>
<dbReference type="Gene3D" id="2.60.40.1120">
    <property type="entry name" value="Carboxypeptidase-like, regulatory domain"/>
    <property type="match status" value="1"/>
</dbReference>
<feature type="transmembrane region" description="Helical" evidence="2">
    <location>
        <begin position="20"/>
        <end position="39"/>
    </location>
</feature>
<evidence type="ECO:0000313" key="5">
    <source>
        <dbReference type="Proteomes" id="UP000320839"/>
    </source>
</evidence>
<dbReference type="OrthoDB" id="256352at2"/>
<proteinExistence type="predicted"/>
<evidence type="ECO:0000259" key="3">
    <source>
        <dbReference type="Pfam" id="PF05569"/>
    </source>
</evidence>
<dbReference type="InterPro" id="IPR052173">
    <property type="entry name" value="Beta-lactam_resp_regulator"/>
</dbReference>
<dbReference type="SUPFAM" id="SSF49464">
    <property type="entry name" value="Carboxypeptidase regulatory domain-like"/>
    <property type="match status" value="2"/>
</dbReference>
<organism evidence="4 5">
    <name type="scientific">Gimesia panareensis</name>
    <dbReference type="NCBI Taxonomy" id="2527978"/>
    <lineage>
        <taxon>Bacteria</taxon>
        <taxon>Pseudomonadati</taxon>
        <taxon>Planctomycetota</taxon>
        <taxon>Planctomycetia</taxon>
        <taxon>Planctomycetales</taxon>
        <taxon>Planctomycetaceae</taxon>
        <taxon>Gimesia</taxon>
    </lineage>
</organism>
<feature type="transmembrane region" description="Helical" evidence="2">
    <location>
        <begin position="169"/>
        <end position="190"/>
    </location>
</feature>
<accession>A0A518FGH1</accession>
<dbReference type="Pfam" id="PF05569">
    <property type="entry name" value="Peptidase_M56"/>
    <property type="match status" value="1"/>
</dbReference>
<dbReference type="InterPro" id="IPR008969">
    <property type="entry name" value="CarboxyPept-like_regulatory"/>
</dbReference>
<feature type="region of interest" description="Disordered" evidence="1">
    <location>
        <begin position="123"/>
        <end position="151"/>
    </location>
</feature>
<dbReference type="Proteomes" id="UP000320839">
    <property type="component" value="Chromosome"/>
</dbReference>
<dbReference type="PANTHER" id="PTHR34978:SF3">
    <property type="entry name" value="SLR0241 PROTEIN"/>
    <property type="match status" value="1"/>
</dbReference>
<feature type="transmembrane region" description="Helical" evidence="2">
    <location>
        <begin position="46"/>
        <end position="66"/>
    </location>
</feature>
<dbReference type="CDD" id="cd07341">
    <property type="entry name" value="M56_BlaR1_MecR1_like"/>
    <property type="match status" value="1"/>
</dbReference>
<feature type="transmembrane region" description="Helical" evidence="2">
    <location>
        <begin position="379"/>
        <end position="404"/>
    </location>
</feature>
<feature type="domain" description="Peptidase M56" evidence="3">
    <location>
        <begin position="167"/>
        <end position="362"/>
    </location>
</feature>
<gene>
    <name evidence="4" type="primary">mecR1_1</name>
    <name evidence="4" type="ORF">Pan153_00470</name>
</gene>
<keyword evidence="2" id="KW-1133">Transmembrane helix</keyword>
<dbReference type="EMBL" id="CP036317">
    <property type="protein sequence ID" value="QDV15433.1"/>
    <property type="molecule type" value="Genomic_DNA"/>
</dbReference>
<reference evidence="4 5" key="1">
    <citation type="submission" date="2019-02" db="EMBL/GenBank/DDBJ databases">
        <title>Deep-cultivation of Planctomycetes and their phenomic and genomic characterization uncovers novel biology.</title>
        <authorList>
            <person name="Wiegand S."/>
            <person name="Jogler M."/>
            <person name="Boedeker C."/>
            <person name="Pinto D."/>
            <person name="Vollmers J."/>
            <person name="Rivas-Marin E."/>
            <person name="Kohn T."/>
            <person name="Peeters S.H."/>
            <person name="Heuer A."/>
            <person name="Rast P."/>
            <person name="Oberbeckmann S."/>
            <person name="Bunk B."/>
            <person name="Jeske O."/>
            <person name="Meyerdierks A."/>
            <person name="Storesund J.E."/>
            <person name="Kallscheuer N."/>
            <person name="Luecker S."/>
            <person name="Lage O.M."/>
            <person name="Pohl T."/>
            <person name="Merkel B.J."/>
            <person name="Hornburger P."/>
            <person name="Mueller R.-W."/>
            <person name="Bruemmer F."/>
            <person name="Labrenz M."/>
            <person name="Spormann A.M."/>
            <person name="Op den Camp H."/>
            <person name="Overmann J."/>
            <person name="Amann R."/>
            <person name="Jetten M.S.M."/>
            <person name="Mascher T."/>
            <person name="Medema M.H."/>
            <person name="Devos D.P."/>
            <person name="Kaster A.-K."/>
            <person name="Ovreas L."/>
            <person name="Rohde M."/>
            <person name="Galperin M.Y."/>
            <person name="Jogler C."/>
        </authorList>
    </citation>
    <scope>NUCLEOTIDE SEQUENCE [LARGE SCALE GENOMIC DNA]</scope>
    <source>
        <strain evidence="4 5">Pan153</strain>
    </source>
</reference>
<keyword evidence="2" id="KW-0472">Membrane</keyword>